<reference evidence="2 3" key="1">
    <citation type="journal article" date="2021" name="Environ. Microbiol.">
        <title>Gene family expansions and transcriptome signatures uncover fungal adaptations to wood decay.</title>
        <authorList>
            <person name="Hage H."/>
            <person name="Miyauchi S."/>
            <person name="Viragh M."/>
            <person name="Drula E."/>
            <person name="Min B."/>
            <person name="Chaduli D."/>
            <person name="Navarro D."/>
            <person name="Favel A."/>
            <person name="Norest M."/>
            <person name="Lesage-Meessen L."/>
            <person name="Balint B."/>
            <person name="Merenyi Z."/>
            <person name="de Eugenio L."/>
            <person name="Morin E."/>
            <person name="Martinez A.T."/>
            <person name="Baldrian P."/>
            <person name="Stursova M."/>
            <person name="Martinez M.J."/>
            <person name="Novotny C."/>
            <person name="Magnuson J.K."/>
            <person name="Spatafora J.W."/>
            <person name="Maurice S."/>
            <person name="Pangilinan J."/>
            <person name="Andreopoulos W."/>
            <person name="LaButti K."/>
            <person name="Hundley H."/>
            <person name="Na H."/>
            <person name="Kuo A."/>
            <person name="Barry K."/>
            <person name="Lipzen A."/>
            <person name="Henrissat B."/>
            <person name="Riley R."/>
            <person name="Ahrendt S."/>
            <person name="Nagy L.G."/>
            <person name="Grigoriev I.V."/>
            <person name="Martin F."/>
            <person name="Rosso M.N."/>
        </authorList>
    </citation>
    <scope>NUCLEOTIDE SEQUENCE [LARGE SCALE GENOMIC DNA]</scope>
    <source>
        <strain evidence="2 3">CIRM-BRFM 1785</strain>
    </source>
</reference>
<feature type="region of interest" description="Disordered" evidence="1">
    <location>
        <begin position="226"/>
        <end position="281"/>
    </location>
</feature>
<sequence length="281" mass="29849">MGGDTHSLAPLQIMPRVHAVSARFARSGLCTSRQVTVFLYIQATCHPLDSLPATLTLTAYTQLPSSVSDGASTAVASSTELLSPPLHTAPATPRSPARRVIICKYLRRLLTHAQAHAPHTLFPGLQVPPHSRLNIKYSAPSSGLRQRTSGARPLLIHGARSCIPRSNLRASGLPHTPAHATRAFSIQSCGGVDPTTRPVARAPSPAPDIKPTSRLRDLVEFCCQRAPSTTGRRHPPSPSLTATPVPSAPPPPSRLDSVSPESSSQQAKAGPRTHPPHVHAR</sequence>
<organism evidence="2 3">
    <name type="scientific">Rhodofomes roseus</name>
    <dbReference type="NCBI Taxonomy" id="34475"/>
    <lineage>
        <taxon>Eukaryota</taxon>
        <taxon>Fungi</taxon>
        <taxon>Dikarya</taxon>
        <taxon>Basidiomycota</taxon>
        <taxon>Agaricomycotina</taxon>
        <taxon>Agaricomycetes</taxon>
        <taxon>Polyporales</taxon>
        <taxon>Rhodofomes</taxon>
    </lineage>
</organism>
<protein>
    <submittedName>
        <fullName evidence="2">Uncharacterized protein</fullName>
    </submittedName>
</protein>
<proteinExistence type="predicted"/>
<dbReference type="RefSeq" id="XP_047779786.1">
    <property type="nucleotide sequence ID" value="XM_047919348.1"/>
</dbReference>
<name>A0ABQ8KIF0_9APHY</name>
<evidence type="ECO:0000313" key="2">
    <source>
        <dbReference type="EMBL" id="KAH9837748.1"/>
    </source>
</evidence>
<feature type="region of interest" description="Disordered" evidence="1">
    <location>
        <begin position="190"/>
        <end position="213"/>
    </location>
</feature>
<gene>
    <name evidence="2" type="ORF">C8Q71DRAFT_559379</name>
</gene>
<comment type="caution">
    <text evidence="2">The sequence shown here is derived from an EMBL/GenBank/DDBJ whole genome shotgun (WGS) entry which is preliminary data.</text>
</comment>
<dbReference type="GeneID" id="72000080"/>
<evidence type="ECO:0000313" key="3">
    <source>
        <dbReference type="Proteomes" id="UP000814176"/>
    </source>
</evidence>
<dbReference type="EMBL" id="JADCUA010000008">
    <property type="protein sequence ID" value="KAH9837748.1"/>
    <property type="molecule type" value="Genomic_DNA"/>
</dbReference>
<dbReference type="Proteomes" id="UP000814176">
    <property type="component" value="Unassembled WGS sequence"/>
</dbReference>
<keyword evidence="3" id="KW-1185">Reference proteome</keyword>
<accession>A0ABQ8KIF0</accession>
<evidence type="ECO:0000256" key="1">
    <source>
        <dbReference type="SAM" id="MobiDB-lite"/>
    </source>
</evidence>